<accession>A0A939FYA9</accession>
<dbReference type="Proteomes" id="UP000664122">
    <property type="component" value="Unassembled WGS sequence"/>
</dbReference>
<dbReference type="GO" id="GO:0016787">
    <property type="term" value="F:hydrolase activity"/>
    <property type="evidence" value="ECO:0007669"/>
    <property type="project" value="UniProtKB-KW"/>
</dbReference>
<evidence type="ECO:0000313" key="2">
    <source>
        <dbReference type="EMBL" id="MBO0662441.1"/>
    </source>
</evidence>
<protein>
    <submittedName>
        <fullName evidence="2">Alpha/beta hydrolase</fullName>
    </submittedName>
</protein>
<name>A0A939FYA9_9HYPH</name>
<dbReference type="RefSeq" id="WP_207257232.1">
    <property type="nucleotide sequence ID" value="NZ_JAFMPP010000005.1"/>
</dbReference>
<dbReference type="Gene3D" id="3.40.50.1820">
    <property type="entry name" value="alpha/beta hydrolase"/>
    <property type="match status" value="1"/>
</dbReference>
<feature type="region of interest" description="Disordered" evidence="1">
    <location>
        <begin position="174"/>
        <end position="216"/>
    </location>
</feature>
<dbReference type="AlphaFoldDB" id="A0A939FYA9"/>
<evidence type="ECO:0000313" key="3">
    <source>
        <dbReference type="Proteomes" id="UP000664122"/>
    </source>
</evidence>
<dbReference type="SUPFAM" id="SSF53474">
    <property type="entry name" value="alpha/beta-Hydrolases"/>
    <property type="match status" value="1"/>
</dbReference>
<organism evidence="2 3">
    <name type="scientific">Jiella flava</name>
    <dbReference type="NCBI Taxonomy" id="2816857"/>
    <lineage>
        <taxon>Bacteria</taxon>
        <taxon>Pseudomonadati</taxon>
        <taxon>Pseudomonadota</taxon>
        <taxon>Alphaproteobacteria</taxon>
        <taxon>Hyphomicrobiales</taxon>
        <taxon>Aurantimonadaceae</taxon>
        <taxon>Jiella</taxon>
    </lineage>
</organism>
<dbReference type="InterPro" id="IPR010662">
    <property type="entry name" value="RBBP9/YdeN"/>
</dbReference>
<feature type="compositionally biased region" description="Low complexity" evidence="1">
    <location>
        <begin position="176"/>
        <end position="191"/>
    </location>
</feature>
<evidence type="ECO:0000256" key="1">
    <source>
        <dbReference type="SAM" id="MobiDB-lite"/>
    </source>
</evidence>
<gene>
    <name evidence="2" type="ORF">J1C48_07635</name>
</gene>
<dbReference type="InterPro" id="IPR029058">
    <property type="entry name" value="AB_hydrolase_fold"/>
</dbReference>
<proteinExistence type="predicted"/>
<reference evidence="2" key="1">
    <citation type="submission" date="2021-03" db="EMBL/GenBank/DDBJ databases">
        <title>Whole genome sequence of Jiella sp. CQZ9-1.</title>
        <authorList>
            <person name="Tuo L."/>
        </authorList>
    </citation>
    <scope>NUCLEOTIDE SEQUENCE</scope>
    <source>
        <strain evidence="2">CQZ9-1</strain>
    </source>
</reference>
<comment type="caution">
    <text evidence="2">The sequence shown here is derived from an EMBL/GenBank/DDBJ whole genome shotgun (WGS) entry which is preliminary data.</text>
</comment>
<keyword evidence="2" id="KW-0378">Hydrolase</keyword>
<dbReference type="EMBL" id="JAFMPP010000005">
    <property type="protein sequence ID" value="MBO0662441.1"/>
    <property type="molecule type" value="Genomic_DNA"/>
</dbReference>
<sequence length="216" mass="23469">MIRTLLVPGYRGSEPEHWQRLWAIDDPEAGVVEQDDWHRPHLSEWLHRLESYLVATPGVVLVAHSLGCILVAHLAQRPAAAHVAGALLVAPADVDFLAKHDRLFGEFDGALDHPLPFRSTVVASRNDPFMTFARAKRHAEAWGSALVDLGPAGHINVASGFGQWPDGPILADGVRSTRPCSSAPRAASSPSHPHQPRLPRPTNPWTFRAGLADAAE</sequence>
<dbReference type="Pfam" id="PF06821">
    <property type="entry name" value="Ser_hydrolase"/>
    <property type="match status" value="1"/>
</dbReference>
<keyword evidence="3" id="KW-1185">Reference proteome</keyword>